<proteinExistence type="predicted"/>
<organism evidence="3 4">
    <name type="scientific">Desulfonema ishimotonii</name>
    <dbReference type="NCBI Taxonomy" id="45657"/>
    <lineage>
        <taxon>Bacteria</taxon>
        <taxon>Pseudomonadati</taxon>
        <taxon>Thermodesulfobacteriota</taxon>
        <taxon>Desulfobacteria</taxon>
        <taxon>Desulfobacterales</taxon>
        <taxon>Desulfococcaceae</taxon>
        <taxon>Desulfonema</taxon>
    </lineage>
</organism>
<dbReference type="Proteomes" id="UP000288096">
    <property type="component" value="Unassembled WGS sequence"/>
</dbReference>
<dbReference type="AlphaFoldDB" id="A0A401FUT9"/>
<dbReference type="OrthoDB" id="5408871at2"/>
<evidence type="ECO:0000256" key="1">
    <source>
        <dbReference type="SAM" id="MobiDB-lite"/>
    </source>
</evidence>
<evidence type="ECO:0008006" key="5">
    <source>
        <dbReference type="Google" id="ProtNLM"/>
    </source>
</evidence>
<keyword evidence="2" id="KW-0732">Signal</keyword>
<reference evidence="4" key="2">
    <citation type="submission" date="2019-01" db="EMBL/GenBank/DDBJ databases">
        <title>Genome sequence of Desulfonema ishimotonii strain Tokyo 01.</title>
        <authorList>
            <person name="Fukui M."/>
        </authorList>
    </citation>
    <scope>NUCLEOTIDE SEQUENCE [LARGE SCALE GENOMIC DNA]</scope>
    <source>
        <strain evidence="4">Tokyo 01</strain>
    </source>
</reference>
<gene>
    <name evidence="3" type="ORF">DENIS_1675</name>
</gene>
<feature type="compositionally biased region" description="Gly residues" evidence="1">
    <location>
        <begin position="974"/>
        <end position="985"/>
    </location>
</feature>
<dbReference type="NCBIfam" id="NF040591">
    <property type="entry name" value="choice_anch_O"/>
    <property type="match status" value="1"/>
</dbReference>
<feature type="signal peptide" evidence="2">
    <location>
        <begin position="1"/>
        <end position="20"/>
    </location>
</feature>
<dbReference type="RefSeq" id="WP_124328102.1">
    <property type="nucleotide sequence ID" value="NZ_BEXT01000001.1"/>
</dbReference>
<dbReference type="EMBL" id="BEXT01000001">
    <property type="protein sequence ID" value="GBC60718.1"/>
    <property type="molecule type" value="Genomic_DNA"/>
</dbReference>
<reference evidence="4" key="1">
    <citation type="submission" date="2017-11" db="EMBL/GenBank/DDBJ databases">
        <authorList>
            <person name="Watanabe M."/>
            <person name="Kojima H."/>
        </authorList>
    </citation>
    <scope>NUCLEOTIDE SEQUENCE [LARGE SCALE GENOMIC DNA]</scope>
    <source>
        <strain evidence="4">Tokyo 01</strain>
    </source>
</reference>
<feature type="region of interest" description="Disordered" evidence="1">
    <location>
        <begin position="956"/>
        <end position="985"/>
    </location>
</feature>
<sequence>MKVRILAIVSMMLVTVSAFADDGELFRRNVSKTPDLETEHAYIKMLELYVPAQKSDGTLLEKIEYKDAEGAIADERTMAKPLIAFYQDGLTVPVPDVGFPGHNHHDIYGAVSLDDGATWKRTNLSKSGDLSSFTLKDGTKYPGGVVRLFAASAGKKVLAVWASRYARGGSPNYAMDDTQRGALATYLGIDVEDLYLNDLFGVSGSQGSSDFADEGYPTVGEVPYCALWTARGTLEEVLDENGTATHKIVWRKAERLTSGVRDAHRMEAAAVEGAGFIVTWQEDPEGLRPGKGEGPGEGWSGAIAHHQTDIWYSYISWDNFDFVSEDGSYSSPISLAEYEKTTIPSVGIPMSIPVRITDNAMCQNGVDNEDDLYCSADFNGNGAADFCASTVTVTIETPEGPVQDIELCVTENGRLLRGNIAATRARVNLQGYDSDDDGVNDSAWVVVAYEESKGLGEEEDLDPNDLIEKVDMGKNIWYHTFDMFTPELVSQGMILNQPAVYPDDWTVVGGRLKENNDWGYRFMQIDPDPIYEEQASLESTLYQAEIARRFSLISQSAAEAGPSGTVAFAMWKQGIIRQGGPADVMARRFVLPDDFNPAEDNPFDYANMECGTWAFPLDADGKPTNPRYVKGLCVESAINLSGTSIVTCDTGSEDCAADFPWNEYFDDIAGGTVLAKMTEWSQSGPDFNADISIDNIGNLDDTTWENPYEVAKGHRGFMSGDFIMVLYAWSPNWLANTVGHDTYNLYVRRSFDGGQTWTTTPNASPWTDVDGVVADGTNTCETYRDEALGEDGTVCTDYAAGAFEPARNVSQLIGTQVTILDPRYSPTTDSILQEDGSFLYPDDERNPSKFFIVYETGDNSTVAEGEATPLNLYYSRAINWGDEYDLADIDDDDIGDTFDWLENKKKYHSGEGSITANPGGTFFYAVWNQWQEDKHENVFDSDAIFRRVLYLDEDCEGEDCITPPPVDDDDGEDSGGGGGAKPKKR</sequence>
<feature type="chain" id="PRO_5019418856" description="Exo-alpha-sialidase" evidence="2">
    <location>
        <begin position="21"/>
        <end position="985"/>
    </location>
</feature>
<evidence type="ECO:0000256" key="2">
    <source>
        <dbReference type="SAM" id="SignalP"/>
    </source>
</evidence>
<evidence type="ECO:0000313" key="3">
    <source>
        <dbReference type="EMBL" id="GBC60718.1"/>
    </source>
</evidence>
<protein>
    <recommendedName>
        <fullName evidence="5">Exo-alpha-sialidase</fullName>
    </recommendedName>
</protein>
<comment type="caution">
    <text evidence="3">The sequence shown here is derived from an EMBL/GenBank/DDBJ whole genome shotgun (WGS) entry which is preliminary data.</text>
</comment>
<keyword evidence="4" id="KW-1185">Reference proteome</keyword>
<evidence type="ECO:0000313" key="4">
    <source>
        <dbReference type="Proteomes" id="UP000288096"/>
    </source>
</evidence>
<accession>A0A401FUT9</accession>
<name>A0A401FUT9_9BACT</name>